<keyword evidence="2" id="KW-1185">Reference proteome</keyword>
<dbReference type="InParanoid" id="A0A3N4KKE6"/>
<proteinExistence type="predicted"/>
<dbReference type="AlphaFoldDB" id="A0A3N4KKE6"/>
<dbReference type="Proteomes" id="UP000277580">
    <property type="component" value="Unassembled WGS sequence"/>
</dbReference>
<name>A0A3N4KKE6_9PEZI</name>
<organism evidence="1 2">
    <name type="scientific">Morchella conica CCBAS932</name>
    <dbReference type="NCBI Taxonomy" id="1392247"/>
    <lineage>
        <taxon>Eukaryota</taxon>
        <taxon>Fungi</taxon>
        <taxon>Dikarya</taxon>
        <taxon>Ascomycota</taxon>
        <taxon>Pezizomycotina</taxon>
        <taxon>Pezizomycetes</taxon>
        <taxon>Pezizales</taxon>
        <taxon>Morchellaceae</taxon>
        <taxon>Morchella</taxon>
    </lineage>
</organism>
<protein>
    <submittedName>
        <fullName evidence="1">Uncharacterized protein</fullName>
    </submittedName>
</protein>
<accession>A0A3N4KKE6</accession>
<gene>
    <name evidence="1" type="ORF">P167DRAFT_538955</name>
</gene>
<evidence type="ECO:0000313" key="1">
    <source>
        <dbReference type="EMBL" id="RPB08801.1"/>
    </source>
</evidence>
<dbReference type="EMBL" id="ML119158">
    <property type="protein sequence ID" value="RPB08801.1"/>
    <property type="molecule type" value="Genomic_DNA"/>
</dbReference>
<sequence length="77" mass="8094">MGEVSFRVSNTTGFRTAQAWGQDIGFSAISLGVVGVGSVGVWGRGSILNGNSNNTPLSFPSKNIGALLCFRSKWSGW</sequence>
<evidence type="ECO:0000313" key="2">
    <source>
        <dbReference type="Proteomes" id="UP000277580"/>
    </source>
</evidence>
<reference evidence="1 2" key="1">
    <citation type="journal article" date="2018" name="Nat. Ecol. Evol.">
        <title>Pezizomycetes genomes reveal the molecular basis of ectomycorrhizal truffle lifestyle.</title>
        <authorList>
            <person name="Murat C."/>
            <person name="Payen T."/>
            <person name="Noel B."/>
            <person name="Kuo A."/>
            <person name="Morin E."/>
            <person name="Chen J."/>
            <person name="Kohler A."/>
            <person name="Krizsan K."/>
            <person name="Balestrini R."/>
            <person name="Da Silva C."/>
            <person name="Montanini B."/>
            <person name="Hainaut M."/>
            <person name="Levati E."/>
            <person name="Barry K.W."/>
            <person name="Belfiori B."/>
            <person name="Cichocki N."/>
            <person name="Clum A."/>
            <person name="Dockter R.B."/>
            <person name="Fauchery L."/>
            <person name="Guy J."/>
            <person name="Iotti M."/>
            <person name="Le Tacon F."/>
            <person name="Lindquist E.A."/>
            <person name="Lipzen A."/>
            <person name="Malagnac F."/>
            <person name="Mello A."/>
            <person name="Molinier V."/>
            <person name="Miyauchi S."/>
            <person name="Poulain J."/>
            <person name="Riccioni C."/>
            <person name="Rubini A."/>
            <person name="Sitrit Y."/>
            <person name="Splivallo R."/>
            <person name="Traeger S."/>
            <person name="Wang M."/>
            <person name="Zifcakova L."/>
            <person name="Wipf D."/>
            <person name="Zambonelli A."/>
            <person name="Paolocci F."/>
            <person name="Nowrousian M."/>
            <person name="Ottonello S."/>
            <person name="Baldrian P."/>
            <person name="Spatafora J.W."/>
            <person name="Henrissat B."/>
            <person name="Nagy L.G."/>
            <person name="Aury J.M."/>
            <person name="Wincker P."/>
            <person name="Grigoriev I.V."/>
            <person name="Bonfante P."/>
            <person name="Martin F.M."/>
        </authorList>
    </citation>
    <scope>NUCLEOTIDE SEQUENCE [LARGE SCALE GENOMIC DNA]</scope>
    <source>
        <strain evidence="1 2">CCBAS932</strain>
    </source>
</reference>